<name>A0A8X6KUM9_TRICU</name>
<dbReference type="EMBL" id="BMAO01012921">
    <property type="protein sequence ID" value="GFQ84936.1"/>
    <property type="molecule type" value="Genomic_DNA"/>
</dbReference>
<evidence type="ECO:0008006" key="3">
    <source>
        <dbReference type="Google" id="ProtNLM"/>
    </source>
</evidence>
<keyword evidence="2" id="KW-1185">Reference proteome</keyword>
<dbReference type="AlphaFoldDB" id="A0A8X6KUM9"/>
<evidence type="ECO:0000313" key="1">
    <source>
        <dbReference type="EMBL" id="GFQ84936.1"/>
    </source>
</evidence>
<organism evidence="1 2">
    <name type="scientific">Trichonephila clavata</name>
    <name type="common">Joro spider</name>
    <name type="synonym">Nephila clavata</name>
    <dbReference type="NCBI Taxonomy" id="2740835"/>
    <lineage>
        <taxon>Eukaryota</taxon>
        <taxon>Metazoa</taxon>
        <taxon>Ecdysozoa</taxon>
        <taxon>Arthropoda</taxon>
        <taxon>Chelicerata</taxon>
        <taxon>Arachnida</taxon>
        <taxon>Araneae</taxon>
        <taxon>Araneomorphae</taxon>
        <taxon>Entelegynae</taxon>
        <taxon>Araneoidea</taxon>
        <taxon>Nephilidae</taxon>
        <taxon>Trichonephila</taxon>
    </lineage>
</organism>
<dbReference type="Proteomes" id="UP000887116">
    <property type="component" value="Unassembled WGS sequence"/>
</dbReference>
<reference evidence="1" key="1">
    <citation type="submission" date="2020-07" db="EMBL/GenBank/DDBJ databases">
        <title>Multicomponent nature underlies the extraordinary mechanical properties of spider dragline silk.</title>
        <authorList>
            <person name="Kono N."/>
            <person name="Nakamura H."/>
            <person name="Mori M."/>
            <person name="Yoshida Y."/>
            <person name="Ohtoshi R."/>
            <person name="Malay A.D."/>
            <person name="Moran D.A.P."/>
            <person name="Tomita M."/>
            <person name="Numata K."/>
            <person name="Arakawa K."/>
        </authorList>
    </citation>
    <scope>NUCLEOTIDE SEQUENCE</scope>
</reference>
<gene>
    <name evidence="1" type="ORF">TNCT_668901</name>
</gene>
<protein>
    <recommendedName>
        <fullName evidence="3">Transposase</fullName>
    </recommendedName>
</protein>
<comment type="caution">
    <text evidence="1">The sequence shown here is derived from an EMBL/GenBank/DDBJ whole genome shotgun (WGS) entry which is preliminary data.</text>
</comment>
<sequence>MIKRFEDTSKLEVQPGRGHKRVTPILVRASRQLLKHSPRVRAVSREADCSDSTIQKVLRKRNAPLLVHDPPIPGAA</sequence>
<evidence type="ECO:0000313" key="2">
    <source>
        <dbReference type="Proteomes" id="UP000887116"/>
    </source>
</evidence>
<proteinExistence type="predicted"/>
<accession>A0A8X6KUM9</accession>